<dbReference type="OrthoDB" id="421671at2759"/>
<evidence type="ECO:0000313" key="2">
    <source>
        <dbReference type="Proteomes" id="UP000284375"/>
    </source>
</evidence>
<protein>
    <recommendedName>
        <fullName evidence="3">DUF4336 domain-containing protein</fullName>
    </recommendedName>
</protein>
<dbReference type="PANTHER" id="PTHR33835:SF1">
    <property type="entry name" value="METALLO-BETA-LACTAMASE DOMAIN-CONTAINING PROTEIN"/>
    <property type="match status" value="1"/>
</dbReference>
<sequence length="275" mass="30997">MSSKLIPANPADVMVIRNITPNVVTFSVPFKRYGTVPIGGRGTVVKLTSGSLAVFSPVAMTDDVKAKLAELGGNVKYIIAPDIEHHIFITEWHQAYPEAKIIGPEGLPEKRTEQSKTDPKIGNDEFAVVFKAADKLNIRIDDEFDHDFLYEYVHSHANKELVFLYKPEKIMVQADLMFNLPANEQYSKVPESEKKPGLVAKMFMSMQTTEGEAKGNKRFLWYLLSARDRPGFNESVQRIGAWDFETIIPCHGDSIVGDGKQVFEKVFEWHLHGKK</sequence>
<dbReference type="STRING" id="252740.A0A423VT82"/>
<reference evidence="1 2" key="1">
    <citation type="submission" date="2015-09" db="EMBL/GenBank/DDBJ databases">
        <title>Host preference determinants of Valsa canker pathogens revealed by comparative genomics.</title>
        <authorList>
            <person name="Yin Z."/>
            <person name="Huang L."/>
        </authorList>
    </citation>
    <scope>NUCLEOTIDE SEQUENCE [LARGE SCALE GENOMIC DNA]</scope>
    <source>
        <strain evidence="1 2">YSFL</strain>
    </source>
</reference>
<comment type="caution">
    <text evidence="1">The sequence shown here is derived from an EMBL/GenBank/DDBJ whole genome shotgun (WGS) entry which is preliminary data.</text>
</comment>
<dbReference type="AlphaFoldDB" id="A0A423VT82"/>
<name>A0A423VT82_CYTCH</name>
<keyword evidence="2" id="KW-1185">Reference proteome</keyword>
<dbReference type="Pfam" id="PF14234">
    <property type="entry name" value="DUF4336"/>
    <property type="match status" value="1"/>
</dbReference>
<dbReference type="InterPro" id="IPR036866">
    <property type="entry name" value="RibonucZ/Hydroxyglut_hydro"/>
</dbReference>
<evidence type="ECO:0000313" key="1">
    <source>
        <dbReference type="EMBL" id="ROV94245.1"/>
    </source>
</evidence>
<dbReference type="Proteomes" id="UP000284375">
    <property type="component" value="Unassembled WGS sequence"/>
</dbReference>
<dbReference type="EMBL" id="LJZO01000029">
    <property type="protein sequence ID" value="ROV94245.1"/>
    <property type="molecule type" value="Genomic_DNA"/>
</dbReference>
<gene>
    <name evidence="1" type="ORF">VSDG_05717</name>
</gene>
<dbReference type="PANTHER" id="PTHR33835">
    <property type="entry name" value="YALI0C07656P"/>
    <property type="match status" value="1"/>
</dbReference>
<evidence type="ECO:0008006" key="3">
    <source>
        <dbReference type="Google" id="ProtNLM"/>
    </source>
</evidence>
<dbReference type="SUPFAM" id="SSF56281">
    <property type="entry name" value="Metallo-hydrolase/oxidoreductase"/>
    <property type="match status" value="1"/>
</dbReference>
<dbReference type="InterPro" id="IPR025638">
    <property type="entry name" value="DUF4336"/>
</dbReference>
<accession>A0A423VT82</accession>
<organism evidence="1 2">
    <name type="scientific">Cytospora chrysosperma</name>
    <name type="common">Cytospora canker fungus</name>
    <name type="synonym">Sphaeria chrysosperma</name>
    <dbReference type="NCBI Taxonomy" id="252740"/>
    <lineage>
        <taxon>Eukaryota</taxon>
        <taxon>Fungi</taxon>
        <taxon>Dikarya</taxon>
        <taxon>Ascomycota</taxon>
        <taxon>Pezizomycotina</taxon>
        <taxon>Sordariomycetes</taxon>
        <taxon>Sordariomycetidae</taxon>
        <taxon>Diaporthales</taxon>
        <taxon>Cytosporaceae</taxon>
        <taxon>Cytospora</taxon>
    </lineage>
</organism>
<proteinExistence type="predicted"/>
<dbReference type="Gene3D" id="3.60.15.10">
    <property type="entry name" value="Ribonuclease Z/Hydroxyacylglutathione hydrolase-like"/>
    <property type="match status" value="1"/>
</dbReference>